<evidence type="ECO:0000256" key="1">
    <source>
        <dbReference type="ARBA" id="ARBA00004123"/>
    </source>
</evidence>
<evidence type="ECO:0000256" key="7">
    <source>
        <dbReference type="ARBA" id="ARBA00022840"/>
    </source>
</evidence>
<evidence type="ECO:0000256" key="13">
    <source>
        <dbReference type="SAM" id="MobiDB-lite"/>
    </source>
</evidence>
<evidence type="ECO:0000256" key="3">
    <source>
        <dbReference type="ARBA" id="ARBA00005594"/>
    </source>
</evidence>
<dbReference type="GO" id="GO:0005737">
    <property type="term" value="C:cytoplasm"/>
    <property type="evidence" value="ECO:0007669"/>
    <property type="project" value="UniProtKB-SubCell"/>
</dbReference>
<comment type="similarity">
    <text evidence="3 12">Belongs to the class-I aminoacyl-tRNA synthetase family.</text>
</comment>
<evidence type="ECO:0000256" key="6">
    <source>
        <dbReference type="ARBA" id="ARBA00022741"/>
    </source>
</evidence>
<dbReference type="VEuPathDB" id="FungiDB:An02g02010"/>
<evidence type="ECO:0000256" key="12">
    <source>
        <dbReference type="RuleBase" id="RU361234"/>
    </source>
</evidence>
<sequence length="387" mass="42771">MANLSADQRLALITENLQEVLNKDIIEAILAEGRSPKIYWGTSPTGKPHCGYLVPAVKIAQFLAAGAEMTILIADLHANLDSLKSTFEIVEHRAKYYEYTITALLQAVGVSTEKLRFVRGSSYQKNADYVMDVYRLSSVVSEHDAKRAGAEIVKQSNNGPLSGLLYPLLQVLDEQYLDVDAQFGGLDQRKLFAASTEWHPKLGYKKRAHLCNAMVPGLSGGKMSSSEEDSKIDLLESIDSIKKKIRKAQAAPKEIDNNGILAFVQYVLLPVAALKTGKPEFRVPRDRDGLEPLVYTDIEKMHEDYKNDILSPQILKPAVADAIVELTAPIRAAFDANPDWQEVTLKAYPPPAPKQKKEKKQKDKGSRHPGAAKEQTPNGEPTKPAEQ</sequence>
<dbReference type="SUPFAM" id="SSF52374">
    <property type="entry name" value="Nucleotidylyl transferase"/>
    <property type="match status" value="1"/>
</dbReference>
<evidence type="ECO:0000256" key="8">
    <source>
        <dbReference type="ARBA" id="ARBA00022917"/>
    </source>
</evidence>
<evidence type="ECO:0000256" key="5">
    <source>
        <dbReference type="ARBA" id="ARBA00022598"/>
    </source>
</evidence>
<dbReference type="PaxDb" id="5061-CADANGAP00001662"/>
<dbReference type="VEuPathDB" id="FungiDB:ATCC64974_60600"/>
<dbReference type="Pfam" id="PF00579">
    <property type="entry name" value="tRNA-synt_1b"/>
    <property type="match status" value="1"/>
</dbReference>
<evidence type="ECO:0000256" key="9">
    <source>
        <dbReference type="ARBA" id="ARBA00023146"/>
    </source>
</evidence>
<evidence type="ECO:0000256" key="4">
    <source>
        <dbReference type="ARBA" id="ARBA00022490"/>
    </source>
</evidence>
<keyword evidence="7 12" id="KW-0067">ATP-binding</keyword>
<dbReference type="VEuPathDB" id="FungiDB:M747DRAFT_291916"/>
<dbReference type="Gene3D" id="3.40.50.620">
    <property type="entry name" value="HUPs"/>
    <property type="match status" value="1"/>
</dbReference>
<dbReference type="InterPro" id="IPR050489">
    <property type="entry name" value="Tyr-tRNA_synthase"/>
</dbReference>
<dbReference type="EMBL" id="BCMY01000001">
    <property type="protein sequence ID" value="GAQ35023.1"/>
    <property type="molecule type" value="Genomic_DNA"/>
</dbReference>
<keyword evidence="4" id="KW-0963">Cytoplasm</keyword>
<proteinExistence type="inferred from homology"/>
<dbReference type="Gene3D" id="1.10.240.10">
    <property type="entry name" value="Tyrosyl-Transfer RNA Synthetase"/>
    <property type="match status" value="1"/>
</dbReference>
<dbReference type="EC" id="6.1.1.1" evidence="12"/>
<comment type="caution">
    <text evidence="14">The sequence shown here is derived from an EMBL/GenBank/DDBJ whole genome shotgun (WGS) entry which is preliminary data.</text>
</comment>
<organism evidence="14 15">
    <name type="scientific">Aspergillus niger</name>
    <dbReference type="NCBI Taxonomy" id="5061"/>
    <lineage>
        <taxon>Eukaryota</taxon>
        <taxon>Fungi</taxon>
        <taxon>Dikarya</taxon>
        <taxon>Ascomycota</taxon>
        <taxon>Pezizomycotina</taxon>
        <taxon>Eurotiomycetes</taxon>
        <taxon>Eurotiomycetidae</taxon>
        <taxon>Eurotiales</taxon>
        <taxon>Aspergillaceae</taxon>
        <taxon>Aspergillus</taxon>
        <taxon>Aspergillus subgen. Circumdati</taxon>
    </lineage>
</organism>
<dbReference type="FunFam" id="1.10.240.10:FF:000004">
    <property type="entry name" value="Tyrosine--tRNA ligase"/>
    <property type="match status" value="1"/>
</dbReference>
<dbReference type="NCBIfam" id="TIGR00234">
    <property type="entry name" value="tyrS"/>
    <property type="match status" value="1"/>
</dbReference>
<comment type="subcellular location">
    <subcellularLocation>
        <location evidence="2">Cytoplasm</location>
    </subcellularLocation>
    <subcellularLocation>
        <location evidence="1">Nucleus</location>
    </subcellularLocation>
</comment>
<evidence type="ECO:0000313" key="14">
    <source>
        <dbReference type="EMBL" id="GAQ35023.1"/>
    </source>
</evidence>
<dbReference type="InterPro" id="IPR023617">
    <property type="entry name" value="Tyr-tRNA-ligase_arc/euk-type"/>
</dbReference>
<dbReference type="NCBIfam" id="NF006330">
    <property type="entry name" value="PRK08560.1"/>
    <property type="match status" value="1"/>
</dbReference>
<reference evidence="15" key="1">
    <citation type="journal article" date="2016" name="Genome Announc.">
        <title>Draft genome sequence of Aspergillus niger strain An76.</title>
        <authorList>
            <person name="Gong W."/>
            <person name="Cheng Z."/>
            <person name="Zhang H."/>
            <person name="Liu L."/>
            <person name="Gao P."/>
            <person name="Wang L."/>
        </authorList>
    </citation>
    <scope>NUCLEOTIDE SEQUENCE [LARGE SCALE GENOMIC DNA]</scope>
    <source>
        <strain evidence="15">An76</strain>
    </source>
</reference>
<dbReference type="InterPro" id="IPR014729">
    <property type="entry name" value="Rossmann-like_a/b/a_fold"/>
</dbReference>
<keyword evidence="9 12" id="KW-0030">Aminoacyl-tRNA synthetase</keyword>
<dbReference type="GO" id="GO:0004831">
    <property type="term" value="F:tyrosine-tRNA ligase activity"/>
    <property type="evidence" value="ECO:0007669"/>
    <property type="project" value="UniProtKB-EC"/>
</dbReference>
<dbReference type="AlphaFoldDB" id="A0A100I5G5"/>
<keyword evidence="10" id="KW-0539">Nucleus</keyword>
<dbReference type="Proteomes" id="UP000068243">
    <property type="component" value="Unassembled WGS sequence"/>
</dbReference>
<protein>
    <recommendedName>
        <fullName evidence="12">Tyrosine--tRNA ligase</fullName>
        <ecNumber evidence="12">6.1.1.1</ecNumber>
    </recommendedName>
    <alternativeName>
        <fullName evidence="12">Tyrosyl-tRNA synthetase</fullName>
    </alternativeName>
</protein>
<dbReference type="PANTHER" id="PTHR46264">
    <property type="entry name" value="TYROSINE-TRNA LIGASE"/>
    <property type="match status" value="1"/>
</dbReference>
<keyword evidence="5 12" id="KW-0436">Ligase</keyword>
<dbReference type="PANTHER" id="PTHR46264:SF4">
    <property type="entry name" value="TYROSINE--TRNA LIGASE, CYTOPLASMIC"/>
    <property type="match status" value="1"/>
</dbReference>
<comment type="catalytic activity">
    <reaction evidence="11 12">
        <text>tRNA(Tyr) + L-tyrosine + ATP = L-tyrosyl-tRNA(Tyr) + AMP + diphosphate + H(+)</text>
        <dbReference type="Rhea" id="RHEA:10220"/>
        <dbReference type="Rhea" id="RHEA-COMP:9706"/>
        <dbReference type="Rhea" id="RHEA-COMP:9707"/>
        <dbReference type="ChEBI" id="CHEBI:15378"/>
        <dbReference type="ChEBI" id="CHEBI:30616"/>
        <dbReference type="ChEBI" id="CHEBI:33019"/>
        <dbReference type="ChEBI" id="CHEBI:58315"/>
        <dbReference type="ChEBI" id="CHEBI:78442"/>
        <dbReference type="ChEBI" id="CHEBI:78536"/>
        <dbReference type="ChEBI" id="CHEBI:456215"/>
        <dbReference type="EC" id="6.1.1.1"/>
    </reaction>
</comment>
<dbReference type="OMA" id="AWINDKG"/>
<dbReference type="FunFam" id="3.40.50.620:FF:000040">
    <property type="entry name" value="Tyrosine--tRNA ligase"/>
    <property type="match status" value="1"/>
</dbReference>
<dbReference type="InterPro" id="IPR002307">
    <property type="entry name" value="Tyr-tRNA-ligase"/>
</dbReference>
<gene>
    <name evidence="14" type="ORF">ABL_01007</name>
</gene>
<dbReference type="GO" id="GO:0006437">
    <property type="term" value="P:tyrosyl-tRNA aminoacylation"/>
    <property type="evidence" value="ECO:0007669"/>
    <property type="project" value="InterPro"/>
</dbReference>
<dbReference type="PIRSF" id="PIRSF006588">
    <property type="entry name" value="TyrRS_arch_euk"/>
    <property type="match status" value="1"/>
</dbReference>
<evidence type="ECO:0000313" key="15">
    <source>
        <dbReference type="Proteomes" id="UP000068243"/>
    </source>
</evidence>
<dbReference type="OrthoDB" id="197206at2759"/>
<name>A0A100I5G5_ASPNG</name>
<dbReference type="GO" id="GO:0005524">
    <property type="term" value="F:ATP binding"/>
    <property type="evidence" value="ECO:0007669"/>
    <property type="project" value="UniProtKB-KW"/>
</dbReference>
<feature type="region of interest" description="Disordered" evidence="13">
    <location>
        <begin position="343"/>
        <end position="387"/>
    </location>
</feature>
<evidence type="ECO:0000256" key="11">
    <source>
        <dbReference type="ARBA" id="ARBA00048248"/>
    </source>
</evidence>
<keyword evidence="8 12" id="KW-0648">Protein biosynthesis</keyword>
<dbReference type="PRINTS" id="PR01040">
    <property type="entry name" value="TRNASYNTHTYR"/>
</dbReference>
<dbReference type="VEuPathDB" id="FungiDB:ASPNIDRAFT2_1158076"/>
<evidence type="ECO:0000256" key="2">
    <source>
        <dbReference type="ARBA" id="ARBA00004496"/>
    </source>
</evidence>
<dbReference type="GO" id="GO:0005634">
    <property type="term" value="C:nucleus"/>
    <property type="evidence" value="ECO:0007669"/>
    <property type="project" value="UniProtKB-SubCell"/>
</dbReference>
<dbReference type="InterPro" id="IPR002305">
    <property type="entry name" value="aa-tRNA-synth_Ic"/>
</dbReference>
<evidence type="ECO:0000256" key="10">
    <source>
        <dbReference type="ARBA" id="ARBA00023242"/>
    </source>
</evidence>
<keyword evidence="6 12" id="KW-0547">Nucleotide-binding</keyword>
<accession>A0A100I5G5</accession>